<protein>
    <submittedName>
        <fullName evidence="6">APC family permease</fullName>
    </submittedName>
</protein>
<dbReference type="Proteomes" id="UP001182303">
    <property type="component" value="Unassembled WGS sequence"/>
</dbReference>
<accession>A0AAE4FLF9</accession>
<dbReference type="GO" id="GO:0022857">
    <property type="term" value="F:transmembrane transporter activity"/>
    <property type="evidence" value="ECO:0007669"/>
    <property type="project" value="InterPro"/>
</dbReference>
<dbReference type="Pfam" id="PF13520">
    <property type="entry name" value="AA_permease_2"/>
    <property type="match status" value="1"/>
</dbReference>
<feature type="transmembrane region" description="Helical" evidence="5">
    <location>
        <begin position="411"/>
        <end position="429"/>
    </location>
</feature>
<keyword evidence="2 5" id="KW-0812">Transmembrane</keyword>
<keyword evidence="4 5" id="KW-0472">Membrane</keyword>
<name>A0AAE4FLF9_CLOSG</name>
<feature type="transmembrane region" description="Helical" evidence="5">
    <location>
        <begin position="254"/>
        <end position="277"/>
    </location>
</feature>
<feature type="transmembrane region" description="Helical" evidence="5">
    <location>
        <begin position="109"/>
        <end position="135"/>
    </location>
</feature>
<dbReference type="GO" id="GO:0016020">
    <property type="term" value="C:membrane"/>
    <property type="evidence" value="ECO:0007669"/>
    <property type="project" value="UniProtKB-SubCell"/>
</dbReference>
<feature type="transmembrane region" description="Helical" evidence="5">
    <location>
        <begin position="435"/>
        <end position="453"/>
    </location>
</feature>
<feature type="transmembrane region" description="Helical" evidence="5">
    <location>
        <begin position="348"/>
        <end position="370"/>
    </location>
</feature>
<gene>
    <name evidence="6" type="ORF">P9J83_13610</name>
</gene>
<evidence type="ECO:0000256" key="5">
    <source>
        <dbReference type="SAM" id="Phobius"/>
    </source>
</evidence>
<comment type="subcellular location">
    <subcellularLocation>
        <location evidence="1">Membrane</location>
        <topology evidence="1">Multi-pass membrane protein</topology>
    </subcellularLocation>
</comment>
<dbReference type="Gene3D" id="1.20.1740.10">
    <property type="entry name" value="Amino acid/polyamine transporter I"/>
    <property type="match status" value="1"/>
</dbReference>
<evidence type="ECO:0000313" key="6">
    <source>
        <dbReference type="EMBL" id="MDS1004528.1"/>
    </source>
</evidence>
<dbReference type="EMBL" id="JARUIS010000022">
    <property type="protein sequence ID" value="MDS1004528.1"/>
    <property type="molecule type" value="Genomic_DNA"/>
</dbReference>
<feature type="transmembrane region" description="Helical" evidence="5">
    <location>
        <begin position="300"/>
        <end position="327"/>
    </location>
</feature>
<dbReference type="InterPro" id="IPR053153">
    <property type="entry name" value="APC_K+_Transporter"/>
</dbReference>
<evidence type="ECO:0000256" key="2">
    <source>
        <dbReference type="ARBA" id="ARBA00022692"/>
    </source>
</evidence>
<organism evidence="6 7">
    <name type="scientific">Clostridium sporogenes</name>
    <dbReference type="NCBI Taxonomy" id="1509"/>
    <lineage>
        <taxon>Bacteria</taxon>
        <taxon>Bacillati</taxon>
        <taxon>Bacillota</taxon>
        <taxon>Clostridia</taxon>
        <taxon>Eubacteriales</taxon>
        <taxon>Clostridiaceae</taxon>
        <taxon>Clostridium</taxon>
    </lineage>
</organism>
<evidence type="ECO:0000256" key="3">
    <source>
        <dbReference type="ARBA" id="ARBA00022989"/>
    </source>
</evidence>
<feature type="transmembrane region" description="Helical" evidence="5">
    <location>
        <begin position="41"/>
        <end position="61"/>
    </location>
</feature>
<dbReference type="InterPro" id="IPR002293">
    <property type="entry name" value="AA/rel_permease1"/>
</dbReference>
<evidence type="ECO:0000256" key="4">
    <source>
        <dbReference type="ARBA" id="ARBA00023136"/>
    </source>
</evidence>
<proteinExistence type="predicted"/>
<keyword evidence="3 5" id="KW-1133">Transmembrane helix</keyword>
<sequence>MIEKFTKLLIGSPLPNEKSSHEKYNVPFGLAIMASDAVSSVAYATEELLIVLIPVIGLASYKWLGSISLMIIALLIILTISYIQVIRAYPQGGGAYKVAKENIGIKSGLVAASALLIDYVLTVAVSASSGVAAIISAFPNLANYKVILAVSIIIVLTILNLRGISESAKIFSIPVYIFIISMIFMIVFGIIKYVIYGVSASAPMIDKQITATGDLTIFLILKAFSSGCSALTGIESVSNSVPSFKEPSQRNAKIVMLFLSLLIMFIFGGMSILARFYHTVPVGYPTVIAQIAYGVFGKSFMFYIIQFSTALILIMACNTAFTGFPILMYTVGKDGFVPRQFTAKGKRLGFSNGIIALSLISCLLIVSFGANNHNLLPLYSVGVFLSFTLAQAGMVIHWYKCAEKTWLRGAIINGFGCFITTGTALIIAYQKFIHGAWMVIIIIPIFVYIMLSIKKHYNCIAAQLRVETKKLKSANIKKNYTQIIIVPIASLNKVTLATLEYARSLSEDVIAINVSTDKEDIKKLKAKWEALDTDILLVTKYSTYRTIINPLIEYINIICNSANNNEKVTVVIPEFIKHGPLGKVLHNHTGFIIRENLLNNQNVIVSTYPYHLEDDIAVEIK</sequence>
<feature type="transmembrane region" description="Helical" evidence="5">
    <location>
        <begin position="67"/>
        <end position="89"/>
    </location>
</feature>
<dbReference type="PANTHER" id="PTHR47704">
    <property type="entry name" value="POTASSIUM TRANSPORTER KIMA"/>
    <property type="match status" value="1"/>
</dbReference>
<evidence type="ECO:0000256" key="1">
    <source>
        <dbReference type="ARBA" id="ARBA00004141"/>
    </source>
</evidence>
<feature type="transmembrane region" description="Helical" evidence="5">
    <location>
        <begin position="376"/>
        <end position="399"/>
    </location>
</feature>
<evidence type="ECO:0000313" key="7">
    <source>
        <dbReference type="Proteomes" id="UP001182303"/>
    </source>
</evidence>
<feature type="transmembrane region" description="Helical" evidence="5">
    <location>
        <begin position="173"/>
        <end position="195"/>
    </location>
</feature>
<dbReference type="RefSeq" id="WP_310944084.1">
    <property type="nucleotide sequence ID" value="NZ_JARUIS010000022.1"/>
</dbReference>
<comment type="caution">
    <text evidence="6">The sequence shown here is derived from an EMBL/GenBank/DDBJ whole genome shotgun (WGS) entry which is preliminary data.</text>
</comment>
<dbReference type="AlphaFoldDB" id="A0AAE4FLF9"/>
<dbReference type="PANTHER" id="PTHR47704:SF1">
    <property type="entry name" value="POTASSIUM TRANSPORTER KIMA"/>
    <property type="match status" value="1"/>
</dbReference>
<feature type="transmembrane region" description="Helical" evidence="5">
    <location>
        <begin position="141"/>
        <end position="161"/>
    </location>
</feature>
<reference evidence="6" key="1">
    <citation type="submission" date="2023-04" db="EMBL/GenBank/DDBJ databases">
        <title>Assessment of the microbiological origin of a defect in Grana Padano cheese.</title>
        <authorList>
            <person name="Zago M."/>
            <person name="Rossetti L."/>
            <person name="Bonvini B."/>
            <person name="Carminati D."/>
            <person name="Giraffa G."/>
        </authorList>
    </citation>
    <scope>NUCLEOTIDE SEQUENCE</scope>
    <source>
        <strain evidence="6">4990</strain>
    </source>
</reference>